<dbReference type="AlphaFoldDB" id="M0BHZ1"/>
<keyword evidence="2" id="KW-1133">Transmembrane helix</keyword>
<dbReference type="STRING" id="1227490.C479_10130"/>
<dbReference type="RefSeq" id="WP_007701754.1">
    <property type="nucleotide sequence ID" value="NZ_AOIQ01000016.1"/>
</dbReference>
<protein>
    <submittedName>
        <fullName evidence="3">Uncharacterized protein</fullName>
    </submittedName>
</protein>
<feature type="region of interest" description="Disordered" evidence="1">
    <location>
        <begin position="1"/>
        <end position="21"/>
    </location>
</feature>
<feature type="region of interest" description="Disordered" evidence="1">
    <location>
        <begin position="200"/>
        <end position="251"/>
    </location>
</feature>
<gene>
    <name evidence="3" type="ORF">C479_10130</name>
</gene>
<evidence type="ECO:0000256" key="1">
    <source>
        <dbReference type="SAM" id="MobiDB-lite"/>
    </source>
</evidence>
<comment type="caution">
    <text evidence="3">The sequence shown here is derived from an EMBL/GenBank/DDBJ whole genome shotgun (WGS) entry which is preliminary data.</text>
</comment>
<keyword evidence="2" id="KW-0812">Transmembrane</keyword>
<evidence type="ECO:0000256" key="2">
    <source>
        <dbReference type="SAM" id="Phobius"/>
    </source>
</evidence>
<evidence type="ECO:0000313" key="3">
    <source>
        <dbReference type="EMBL" id="ELZ09923.1"/>
    </source>
</evidence>
<name>M0BHZ1_9EURY</name>
<organism evidence="3 4">
    <name type="scientific">Halovivax asiaticus JCM 14624</name>
    <dbReference type="NCBI Taxonomy" id="1227490"/>
    <lineage>
        <taxon>Archaea</taxon>
        <taxon>Methanobacteriati</taxon>
        <taxon>Methanobacteriota</taxon>
        <taxon>Stenosarchaea group</taxon>
        <taxon>Halobacteria</taxon>
        <taxon>Halobacteriales</taxon>
        <taxon>Natrialbaceae</taxon>
        <taxon>Halovivax</taxon>
    </lineage>
</organism>
<evidence type="ECO:0000313" key="4">
    <source>
        <dbReference type="Proteomes" id="UP000011560"/>
    </source>
</evidence>
<keyword evidence="4" id="KW-1185">Reference proteome</keyword>
<proteinExistence type="predicted"/>
<reference evidence="3 4" key="1">
    <citation type="journal article" date="2014" name="PLoS Genet.">
        <title>Phylogenetically driven sequencing of extremely halophilic archaea reveals strategies for static and dynamic osmo-response.</title>
        <authorList>
            <person name="Becker E.A."/>
            <person name="Seitzer P.M."/>
            <person name="Tritt A."/>
            <person name="Larsen D."/>
            <person name="Krusor M."/>
            <person name="Yao A.I."/>
            <person name="Wu D."/>
            <person name="Madern D."/>
            <person name="Eisen J.A."/>
            <person name="Darling A.E."/>
            <person name="Facciotti M.T."/>
        </authorList>
    </citation>
    <scope>NUCLEOTIDE SEQUENCE [LARGE SCALE GENOMIC DNA]</scope>
    <source>
        <strain evidence="3 4">JCM 14624</strain>
    </source>
</reference>
<dbReference type="Proteomes" id="UP000011560">
    <property type="component" value="Unassembled WGS sequence"/>
</dbReference>
<keyword evidence="2" id="KW-0472">Membrane</keyword>
<dbReference type="OrthoDB" id="222505at2157"/>
<feature type="transmembrane region" description="Helical" evidence="2">
    <location>
        <begin position="89"/>
        <end position="110"/>
    </location>
</feature>
<feature type="transmembrane region" description="Helical" evidence="2">
    <location>
        <begin position="143"/>
        <end position="163"/>
    </location>
</feature>
<sequence>MVRRDRAPVDPDSDGHPSQRGAWRDRVTELLLAGERVRERVDAGDHALVVTSHRVLAFHPKSADGPRFRDVDRPNAVDVRTETRESLRLLGWALLLSTVGTLVALVGVSVDFAGLVPTVESRGPMAGTVQGTLDTLATVLDTLGHLLVLLGLIGLLGGLAAFARYLKSRQERLVVAVSGAPDLSIPPPNTPDQSVAVLTRAIEAGPDSGPVEAKPESGAVESESPGGEHGAGPSVTASESGANTDAGPDRG</sequence>
<dbReference type="EMBL" id="AOIQ01000016">
    <property type="protein sequence ID" value="ELZ09923.1"/>
    <property type="molecule type" value="Genomic_DNA"/>
</dbReference>
<accession>M0BHZ1</accession>